<protein>
    <recommendedName>
        <fullName evidence="7">Cadherin domain-containing protein</fullName>
    </recommendedName>
</protein>
<organism evidence="8">
    <name type="scientific">Timema cristinae</name>
    <name type="common">Walking stick</name>
    <dbReference type="NCBI Taxonomy" id="61476"/>
    <lineage>
        <taxon>Eukaryota</taxon>
        <taxon>Metazoa</taxon>
        <taxon>Ecdysozoa</taxon>
        <taxon>Arthropoda</taxon>
        <taxon>Hexapoda</taxon>
        <taxon>Insecta</taxon>
        <taxon>Pterygota</taxon>
        <taxon>Neoptera</taxon>
        <taxon>Polyneoptera</taxon>
        <taxon>Phasmatodea</taxon>
        <taxon>Timematodea</taxon>
        <taxon>Timematoidea</taxon>
        <taxon>Timematidae</taxon>
        <taxon>Timema</taxon>
    </lineage>
</organism>
<dbReference type="InterPro" id="IPR020894">
    <property type="entry name" value="Cadherin_CS"/>
</dbReference>
<evidence type="ECO:0000256" key="6">
    <source>
        <dbReference type="SAM" id="Phobius"/>
    </source>
</evidence>
<evidence type="ECO:0000256" key="3">
    <source>
        <dbReference type="ARBA" id="ARBA00022837"/>
    </source>
</evidence>
<keyword evidence="6" id="KW-0812">Transmembrane</keyword>
<dbReference type="PROSITE" id="PS00232">
    <property type="entry name" value="CADHERIN_1"/>
    <property type="match status" value="1"/>
</dbReference>
<comment type="subcellular location">
    <subcellularLocation>
        <location evidence="1">Membrane</location>
    </subcellularLocation>
</comment>
<proteinExistence type="predicted"/>
<dbReference type="PRINTS" id="PR00205">
    <property type="entry name" value="CADHERIN"/>
</dbReference>
<dbReference type="PROSITE" id="PS50268">
    <property type="entry name" value="CADHERIN_2"/>
    <property type="match status" value="3"/>
</dbReference>
<dbReference type="AlphaFoldDB" id="A0A7R9D1Z7"/>
<dbReference type="GO" id="GO:0005509">
    <property type="term" value="F:calcium ion binding"/>
    <property type="evidence" value="ECO:0007669"/>
    <property type="project" value="UniProtKB-UniRule"/>
</dbReference>
<dbReference type="EMBL" id="OC319505">
    <property type="protein sequence ID" value="CAD7405632.1"/>
    <property type="molecule type" value="Genomic_DNA"/>
</dbReference>
<dbReference type="InterPro" id="IPR039808">
    <property type="entry name" value="Cadherin"/>
</dbReference>
<evidence type="ECO:0000259" key="7">
    <source>
        <dbReference type="PROSITE" id="PS50268"/>
    </source>
</evidence>
<keyword evidence="6" id="KW-1133">Transmembrane helix</keyword>
<feature type="domain" description="Cadherin" evidence="7">
    <location>
        <begin position="380"/>
        <end position="449"/>
    </location>
</feature>
<reference evidence="8" key="1">
    <citation type="submission" date="2020-11" db="EMBL/GenBank/DDBJ databases">
        <authorList>
            <person name="Tran Van P."/>
        </authorList>
    </citation>
    <scope>NUCLEOTIDE SEQUENCE</scope>
</reference>
<dbReference type="PANTHER" id="PTHR24027:SF442">
    <property type="entry name" value="PROTOCADHERIN-15 ISOFORM X1"/>
    <property type="match status" value="1"/>
</dbReference>
<feature type="domain" description="Cadherin" evidence="7">
    <location>
        <begin position="126"/>
        <end position="222"/>
    </location>
</feature>
<dbReference type="InterPro" id="IPR015919">
    <property type="entry name" value="Cadherin-like_sf"/>
</dbReference>
<dbReference type="PANTHER" id="PTHR24027">
    <property type="entry name" value="CADHERIN-23"/>
    <property type="match status" value="1"/>
</dbReference>
<dbReference type="Pfam" id="PF00028">
    <property type="entry name" value="Cadherin"/>
    <property type="match status" value="2"/>
</dbReference>
<sequence length="503" mass="55737">MCGIASSFRMRDRSTFKVRLKAESYWQWILLVLLVGLCLEVAANRPPRFLINGQTEIVLRLKEGAETPVGLGRLDLEEVNTHLHGGRVENYLGKSTPSSPDQDLNLNHPIPGSLAQHENIALTNYATDKDLGSLIYRLHGADPDGDPLVFGVREQVGNDLLRIENLGTNEANVYLKQELDRELKDEYSLVLTLTDGHLGEGNFITQSLLLLVEDVNDNEPVFKPYQPTIVVPENSPPGILTTVEATDQDEGPYGQVLYFVQELDGDDVIWFVFEQVLYFVQELDGDDVIWFVFEQVLYFLQELDGDDDLFSVSTVNGKGVIRLTGQLDYERKFIYQLRVLAVDRANNNRVNTGTAAIVVKVQDVEDQPPEFVVASPVTRVSEDAAIGTPVLQVKAVDGDRGINNRIVYSITQGSQGSFEIDADSGVVFTQQKLDRESSTNNNGAYILEIASSPPLVRKVVLDTHADVDSFGAKAQRKQRVEILVMASYFTGSALLCGLCVGFP</sequence>
<evidence type="ECO:0000256" key="5">
    <source>
        <dbReference type="PROSITE-ProRule" id="PRU00043"/>
    </source>
</evidence>
<dbReference type="SUPFAM" id="SSF49313">
    <property type="entry name" value="Cadherin-like"/>
    <property type="match status" value="3"/>
</dbReference>
<feature type="transmembrane region" description="Helical" evidence="6">
    <location>
        <begin position="482"/>
        <end position="502"/>
    </location>
</feature>
<dbReference type="InterPro" id="IPR002126">
    <property type="entry name" value="Cadherin-like_dom"/>
</dbReference>
<dbReference type="GO" id="GO:0007156">
    <property type="term" value="P:homophilic cell adhesion via plasma membrane adhesion molecules"/>
    <property type="evidence" value="ECO:0007669"/>
    <property type="project" value="InterPro"/>
</dbReference>
<accession>A0A7R9D1Z7</accession>
<dbReference type="FunFam" id="2.60.40.60:FF:000168">
    <property type="entry name" value="Cadherin-related family member 2"/>
    <property type="match status" value="1"/>
</dbReference>
<evidence type="ECO:0000256" key="4">
    <source>
        <dbReference type="ARBA" id="ARBA00023136"/>
    </source>
</evidence>
<dbReference type="GO" id="GO:0045296">
    <property type="term" value="F:cadherin binding"/>
    <property type="evidence" value="ECO:0007669"/>
    <property type="project" value="TreeGrafter"/>
</dbReference>
<dbReference type="GO" id="GO:0016342">
    <property type="term" value="C:catenin complex"/>
    <property type="evidence" value="ECO:0007669"/>
    <property type="project" value="TreeGrafter"/>
</dbReference>
<evidence type="ECO:0000256" key="1">
    <source>
        <dbReference type="ARBA" id="ARBA00004370"/>
    </source>
</evidence>
<gene>
    <name evidence="8" type="ORF">TCEB3V08_LOCUS8075</name>
</gene>
<name>A0A7R9D1Z7_TIMCR</name>
<dbReference type="Gene3D" id="2.60.40.60">
    <property type="entry name" value="Cadherins"/>
    <property type="match status" value="4"/>
</dbReference>
<dbReference type="GO" id="GO:0016477">
    <property type="term" value="P:cell migration"/>
    <property type="evidence" value="ECO:0007669"/>
    <property type="project" value="TreeGrafter"/>
</dbReference>
<keyword evidence="4 6" id="KW-0472">Membrane</keyword>
<keyword evidence="2" id="KW-0677">Repeat</keyword>
<dbReference type="SMART" id="SM00112">
    <property type="entry name" value="CA"/>
    <property type="match status" value="3"/>
</dbReference>
<keyword evidence="3 5" id="KW-0106">Calcium</keyword>
<feature type="domain" description="Cadherin" evidence="7">
    <location>
        <begin position="223"/>
        <end position="371"/>
    </location>
</feature>
<evidence type="ECO:0000256" key="2">
    <source>
        <dbReference type="ARBA" id="ARBA00022737"/>
    </source>
</evidence>
<evidence type="ECO:0000313" key="8">
    <source>
        <dbReference type="EMBL" id="CAD7405632.1"/>
    </source>
</evidence>
<dbReference type="GO" id="GO:0008013">
    <property type="term" value="F:beta-catenin binding"/>
    <property type="evidence" value="ECO:0007669"/>
    <property type="project" value="TreeGrafter"/>
</dbReference>
<dbReference type="CDD" id="cd11304">
    <property type="entry name" value="Cadherin_repeat"/>
    <property type="match status" value="3"/>
</dbReference>